<dbReference type="Proteomes" id="UP000464452">
    <property type="component" value="Chromosome"/>
</dbReference>
<dbReference type="AlphaFoldDB" id="A0A6P1YBK5"/>
<reference evidence="1 2" key="1">
    <citation type="submission" date="2020-02" db="EMBL/GenBank/DDBJ databases">
        <title>Thermophilic hydrogen producing bacteria, Caloranaerobacter azorensis.</title>
        <authorList>
            <person name="Baek K."/>
        </authorList>
    </citation>
    <scope>NUCLEOTIDE SEQUENCE [LARGE SCALE GENOMIC DNA]</scope>
    <source>
        <strain evidence="1 2">T3-1</strain>
    </source>
</reference>
<protein>
    <submittedName>
        <fullName evidence="1">Uncharacterized protein</fullName>
    </submittedName>
</protein>
<organism evidence="1 2">
    <name type="scientific">Caloranaerobacter azorensis</name>
    <dbReference type="NCBI Taxonomy" id="116090"/>
    <lineage>
        <taxon>Bacteria</taxon>
        <taxon>Bacillati</taxon>
        <taxon>Bacillota</taxon>
        <taxon>Tissierellia</taxon>
        <taxon>Tissierellales</taxon>
        <taxon>Thermohalobacteraceae</taxon>
        <taxon>Caloranaerobacter</taxon>
    </lineage>
</organism>
<gene>
    <name evidence="1" type="ORF">G3A45_05040</name>
</gene>
<sequence length="47" mass="5366">MSEFFLATAIVDKQRYPDIEEIISSAEKNGFNFLKIETIGEGEEIEL</sequence>
<accession>A0A6P1YBK5</accession>
<name>A0A6P1YBK5_9FIRM</name>
<dbReference type="EMBL" id="CP048617">
    <property type="protein sequence ID" value="QIB26720.1"/>
    <property type="molecule type" value="Genomic_DNA"/>
</dbReference>
<evidence type="ECO:0000313" key="2">
    <source>
        <dbReference type="Proteomes" id="UP000464452"/>
    </source>
</evidence>
<evidence type="ECO:0000313" key="1">
    <source>
        <dbReference type="EMBL" id="QIB26720.1"/>
    </source>
</evidence>
<proteinExistence type="predicted"/>
<dbReference type="KEGG" id="cazo:G3A45_05040"/>
<dbReference type="RefSeq" id="WP_163234713.1">
    <property type="nucleotide sequence ID" value="NZ_CP048617.1"/>
</dbReference>